<evidence type="ECO:0000256" key="7">
    <source>
        <dbReference type="SAM" id="MobiDB-lite"/>
    </source>
</evidence>
<comment type="pathway">
    <text evidence="1 6">Cofactor biosynthesis; pyrroloquinoline quinone biosynthesis.</text>
</comment>
<dbReference type="InterPro" id="IPR011842">
    <property type="entry name" value="PQQ_synth_PqqB"/>
</dbReference>
<evidence type="ECO:0000313" key="10">
    <source>
        <dbReference type="Proteomes" id="UP000267900"/>
    </source>
</evidence>
<dbReference type="EMBL" id="CP034587">
    <property type="protein sequence ID" value="AZQ70198.1"/>
    <property type="molecule type" value="Genomic_DNA"/>
</dbReference>
<evidence type="ECO:0000313" key="9">
    <source>
        <dbReference type="EMBL" id="AZQ70198.1"/>
    </source>
</evidence>
<dbReference type="Gene3D" id="3.60.15.10">
    <property type="entry name" value="Ribonuclease Z/Hydroxyacylglutathione hydrolase-like"/>
    <property type="match status" value="1"/>
</dbReference>
<proteinExistence type="inferred from homology"/>
<dbReference type="NCBIfam" id="TIGR02108">
    <property type="entry name" value="PQQ_syn_pqqB"/>
    <property type="match status" value="1"/>
</dbReference>
<sequence length="299" mass="31167">MKLRILGTAAGGGLPQWNCACPGCSRARAAGPRAWRTQECLAVSVSPDAWYLVNASPDIRAQILAAPGLAPPDGTRHTPLRGVLLTDGELDHTAGLLALREGAALDLYAPPAVLAALDGPFPLRTLLAPYGSARWHAVGSGPLLLDGGRLRVTAVPISDKRPRYASGSGAPGPWVVAYRFDDTATGTAAVYAPSLARWPDALDDALAGVGCLILDGTFWSEDEMARATGGRGSGARAMGHLPVDGPDGTLVRLLGRDGIRCFYTHLNNTNPLADRASPERGALAGTPVEVPSDGTEIEW</sequence>
<dbReference type="Pfam" id="PF12706">
    <property type="entry name" value="Lactamase_B_2"/>
    <property type="match status" value="1"/>
</dbReference>
<evidence type="ECO:0000259" key="8">
    <source>
        <dbReference type="Pfam" id="PF12706"/>
    </source>
</evidence>
<dbReference type="UniPathway" id="UPA00539"/>
<dbReference type="HAMAP" id="MF_00653">
    <property type="entry name" value="PQQ_syn_PqqB"/>
    <property type="match status" value="1"/>
</dbReference>
<evidence type="ECO:0000256" key="2">
    <source>
        <dbReference type="ARBA" id="ARBA00008481"/>
    </source>
</evidence>
<dbReference type="InterPro" id="IPR001279">
    <property type="entry name" value="Metallo-B-lactamas"/>
</dbReference>
<dbReference type="RefSeq" id="WP_126912763.1">
    <property type="nucleotide sequence ID" value="NZ_CP034587.1"/>
</dbReference>
<comment type="similarity">
    <text evidence="2 6">Belongs to the PqqB family.</text>
</comment>
<feature type="region of interest" description="Disordered" evidence="7">
    <location>
        <begin position="273"/>
        <end position="299"/>
    </location>
</feature>
<keyword evidence="4 6" id="KW-0813">Transport</keyword>
<evidence type="ECO:0000256" key="3">
    <source>
        <dbReference type="ARBA" id="ARBA00015084"/>
    </source>
</evidence>
<organism evidence="9 10">
    <name type="scientific">Streptomyces luteoverticillatus</name>
    <name type="common">Streptoverticillium luteoverticillatus</name>
    <dbReference type="NCBI Taxonomy" id="66425"/>
    <lineage>
        <taxon>Bacteria</taxon>
        <taxon>Bacillati</taxon>
        <taxon>Actinomycetota</taxon>
        <taxon>Actinomycetes</taxon>
        <taxon>Kitasatosporales</taxon>
        <taxon>Streptomycetaceae</taxon>
        <taxon>Streptomyces</taxon>
    </lineage>
</organism>
<keyword evidence="10" id="KW-1185">Reference proteome</keyword>
<name>A0A3Q9FWD0_STRLT</name>
<evidence type="ECO:0000256" key="6">
    <source>
        <dbReference type="HAMAP-Rule" id="MF_00653"/>
    </source>
</evidence>
<evidence type="ECO:0000256" key="5">
    <source>
        <dbReference type="ARBA" id="ARBA00022905"/>
    </source>
</evidence>
<accession>A0A3Q9FWD0</accession>
<dbReference type="InterPro" id="IPR036866">
    <property type="entry name" value="RibonucZ/Hydroxyglut_hydro"/>
</dbReference>
<evidence type="ECO:0000256" key="1">
    <source>
        <dbReference type="ARBA" id="ARBA00004886"/>
    </source>
</evidence>
<reference evidence="9 10" key="1">
    <citation type="submission" date="2018-12" db="EMBL/GenBank/DDBJ databases">
        <title>The whole draft genome of Streptomyce luteoverticillatus CGMCC 15060.</title>
        <authorList>
            <person name="Feng Z."/>
            <person name="Chen G."/>
            <person name="Zhang J."/>
            <person name="Zhu H."/>
            <person name="Yu X."/>
            <person name="Zhang W."/>
            <person name="Zhang X."/>
        </authorList>
    </citation>
    <scope>NUCLEOTIDE SEQUENCE [LARGE SCALE GENOMIC DNA]</scope>
    <source>
        <strain evidence="9 10">CGMCC 15060</strain>
    </source>
</reference>
<feature type="domain" description="Metallo-beta-lactamase" evidence="8">
    <location>
        <begin position="50"/>
        <end position="244"/>
    </location>
</feature>
<protein>
    <recommendedName>
        <fullName evidence="3 6">Coenzyme PQQ synthesis protein B</fullName>
    </recommendedName>
    <alternativeName>
        <fullName evidence="6">Pyrroloquinoline quinone biosynthesis protein B</fullName>
    </alternativeName>
</protein>
<keyword evidence="5 6" id="KW-0884">PQQ biosynthesis</keyword>
<evidence type="ECO:0000256" key="4">
    <source>
        <dbReference type="ARBA" id="ARBA00022448"/>
    </source>
</evidence>
<comment type="function">
    <text evidence="6">May be involved in the transport of PQQ or its precursor to the periplasm.</text>
</comment>
<dbReference type="GO" id="GO:0018189">
    <property type="term" value="P:pyrroloquinoline quinone biosynthetic process"/>
    <property type="evidence" value="ECO:0007669"/>
    <property type="project" value="UniProtKB-UniRule"/>
</dbReference>
<gene>
    <name evidence="6 9" type="primary">pqqB</name>
    <name evidence="9" type="ORF">EKH77_02290</name>
</gene>
<dbReference type="OrthoDB" id="9778305at2"/>
<dbReference type="SUPFAM" id="SSF56281">
    <property type="entry name" value="Metallo-hydrolase/oxidoreductase"/>
    <property type="match status" value="1"/>
</dbReference>
<dbReference type="Proteomes" id="UP000267900">
    <property type="component" value="Chromosome"/>
</dbReference>
<dbReference type="AlphaFoldDB" id="A0A3Q9FWD0"/>